<evidence type="ECO:0000313" key="3">
    <source>
        <dbReference type="EMBL" id="OGK43973.1"/>
    </source>
</evidence>
<protein>
    <recommendedName>
        <fullName evidence="2">Glycosyltransferase RgtA/B/C/D-like domain-containing protein</fullName>
    </recommendedName>
</protein>
<keyword evidence="1" id="KW-1133">Transmembrane helix</keyword>
<evidence type="ECO:0000256" key="1">
    <source>
        <dbReference type="SAM" id="Phobius"/>
    </source>
</evidence>
<feature type="transmembrane region" description="Helical" evidence="1">
    <location>
        <begin position="119"/>
        <end position="138"/>
    </location>
</feature>
<dbReference type="Pfam" id="PF13231">
    <property type="entry name" value="PMT_2"/>
    <property type="match status" value="1"/>
</dbReference>
<feature type="transmembrane region" description="Helical" evidence="1">
    <location>
        <begin position="197"/>
        <end position="222"/>
    </location>
</feature>
<feature type="transmembrane region" description="Helical" evidence="1">
    <location>
        <begin position="243"/>
        <end position="262"/>
    </location>
</feature>
<accession>A0A1F7IKV3</accession>
<feature type="transmembrane region" description="Helical" evidence="1">
    <location>
        <begin position="481"/>
        <end position="501"/>
    </location>
</feature>
<sequence length="508" mass="57592">MKKVFLSVIIGIFFFFAGILLIPGIRGTNNDLRYYQQSKNREVGGPFESSGSTSRYLLTETIAEDRRIYFSQEEAEFASPDVVGKDGKYFSIFMPGVSFVGVPFFKLGEVLGAGQIGSYLMNTLVAMINVLLIFLIVRKKSNNNWVGLFSGLVFLFGSNAFAYSFFYTQHHLSTLCLLIGIYLVTFDRNFINNLLLGAIYGYAIMIDIPNIFIMFPLLIFAFSQHFKIKKAEHSISLSLKYSFIYIAIGAIPLLAGIGLYNYSLTKNYTKLPQFIGRTETFSQEQRKAPIKTTVKEKDPFEVNTPFLTRNLLNGLYILLISDERGWLVYSPILFIGFLGVIAGLKKKHSSGFIQTLFSIFIVNLLLYAMFGDPWGGWSFGPRYMIPAAAVMSVLIGYATFHYRKNILYVLFVVTLIAYSSYINTLGAITTTEVPPKQEAAYLTSHIPYTYKYNLSLLKENKIRSFFYTSSLVTVISAFDFFIIYWSVILMLLSFSFSLAIIHEKDKET</sequence>
<feature type="transmembrane region" description="Helical" evidence="1">
    <location>
        <begin position="326"/>
        <end position="344"/>
    </location>
</feature>
<feature type="transmembrane region" description="Helical" evidence="1">
    <location>
        <begin position="382"/>
        <end position="400"/>
    </location>
</feature>
<name>A0A1F7IKV3_9BACT</name>
<reference evidence="3 4" key="1">
    <citation type="journal article" date="2016" name="Nat. Commun.">
        <title>Thousands of microbial genomes shed light on interconnected biogeochemical processes in an aquifer system.</title>
        <authorList>
            <person name="Anantharaman K."/>
            <person name="Brown C.T."/>
            <person name="Hug L.A."/>
            <person name="Sharon I."/>
            <person name="Castelle C.J."/>
            <person name="Probst A.J."/>
            <person name="Thomas B.C."/>
            <person name="Singh A."/>
            <person name="Wilkins M.J."/>
            <person name="Karaoz U."/>
            <person name="Brodie E.L."/>
            <person name="Williams K.H."/>
            <person name="Hubbard S.S."/>
            <person name="Banfield J.F."/>
        </authorList>
    </citation>
    <scope>NUCLEOTIDE SEQUENCE [LARGE SCALE GENOMIC DNA]</scope>
</reference>
<evidence type="ECO:0000313" key="4">
    <source>
        <dbReference type="Proteomes" id="UP000179072"/>
    </source>
</evidence>
<dbReference type="STRING" id="1802060.A2957_02740"/>
<evidence type="ECO:0000259" key="2">
    <source>
        <dbReference type="Pfam" id="PF13231"/>
    </source>
</evidence>
<feature type="domain" description="Glycosyltransferase RgtA/B/C/D-like" evidence="2">
    <location>
        <begin position="110"/>
        <end position="230"/>
    </location>
</feature>
<feature type="transmembrane region" description="Helical" evidence="1">
    <location>
        <begin position="89"/>
        <end position="107"/>
    </location>
</feature>
<feature type="transmembrane region" description="Helical" evidence="1">
    <location>
        <begin position="351"/>
        <end position="370"/>
    </location>
</feature>
<keyword evidence="1" id="KW-0812">Transmembrane</keyword>
<organism evidence="3 4">
    <name type="scientific">Candidatus Roizmanbacteria bacterium RIFCSPLOWO2_01_FULL_38_11</name>
    <dbReference type="NCBI Taxonomy" id="1802060"/>
    <lineage>
        <taxon>Bacteria</taxon>
        <taxon>Candidatus Roizmaniibacteriota</taxon>
    </lineage>
</organism>
<keyword evidence="1" id="KW-0472">Membrane</keyword>
<dbReference type="AlphaFoldDB" id="A0A1F7IKV3"/>
<gene>
    <name evidence="3" type="ORF">A2957_02740</name>
</gene>
<feature type="transmembrane region" description="Helical" evidence="1">
    <location>
        <begin position="144"/>
        <end position="165"/>
    </location>
</feature>
<dbReference type="EMBL" id="MGAK01000027">
    <property type="protein sequence ID" value="OGK43973.1"/>
    <property type="molecule type" value="Genomic_DNA"/>
</dbReference>
<dbReference type="Proteomes" id="UP000179072">
    <property type="component" value="Unassembled WGS sequence"/>
</dbReference>
<comment type="caution">
    <text evidence="3">The sequence shown here is derived from an EMBL/GenBank/DDBJ whole genome shotgun (WGS) entry which is preliminary data.</text>
</comment>
<proteinExistence type="predicted"/>
<feature type="transmembrane region" description="Helical" evidence="1">
    <location>
        <begin position="407"/>
        <end position="428"/>
    </location>
</feature>
<dbReference type="InterPro" id="IPR038731">
    <property type="entry name" value="RgtA/B/C-like"/>
</dbReference>